<dbReference type="AlphaFoldDB" id="A0AAD6U5L3"/>
<keyword evidence="6 9" id="KW-0472">Membrane</keyword>
<dbReference type="PRINTS" id="PR00762">
    <property type="entry name" value="CLCHANNEL"/>
</dbReference>
<evidence type="ECO:0000256" key="3">
    <source>
        <dbReference type="ARBA" id="ARBA00022692"/>
    </source>
</evidence>
<evidence type="ECO:0000256" key="1">
    <source>
        <dbReference type="ARBA" id="ARBA00004141"/>
    </source>
</evidence>
<dbReference type="GO" id="GO:0005247">
    <property type="term" value="F:voltage-gated chloride channel activity"/>
    <property type="evidence" value="ECO:0007669"/>
    <property type="project" value="TreeGrafter"/>
</dbReference>
<feature type="domain" description="CBS" evidence="10">
    <location>
        <begin position="583"/>
        <end position="641"/>
    </location>
</feature>
<keyword evidence="4 9" id="KW-1133">Transmembrane helix</keyword>
<evidence type="ECO:0000256" key="5">
    <source>
        <dbReference type="ARBA" id="ARBA00023065"/>
    </source>
</evidence>
<dbReference type="EMBL" id="JARJCN010000023">
    <property type="protein sequence ID" value="KAJ7089712.1"/>
    <property type="molecule type" value="Genomic_DNA"/>
</dbReference>
<evidence type="ECO:0000313" key="12">
    <source>
        <dbReference type="Proteomes" id="UP001222325"/>
    </source>
</evidence>
<evidence type="ECO:0000256" key="7">
    <source>
        <dbReference type="ARBA" id="ARBA00023214"/>
    </source>
</evidence>
<dbReference type="PANTHER" id="PTHR45711:SF6">
    <property type="entry name" value="CHLORIDE CHANNEL PROTEIN"/>
    <property type="match status" value="1"/>
</dbReference>
<keyword evidence="12" id="KW-1185">Reference proteome</keyword>
<evidence type="ECO:0000259" key="10">
    <source>
        <dbReference type="PROSITE" id="PS51371"/>
    </source>
</evidence>
<dbReference type="SUPFAM" id="SSF81340">
    <property type="entry name" value="Clc chloride channel"/>
    <property type="match status" value="1"/>
</dbReference>
<feature type="transmembrane region" description="Helical" evidence="9">
    <location>
        <begin position="515"/>
        <end position="540"/>
    </location>
</feature>
<dbReference type="GO" id="GO:0005794">
    <property type="term" value="C:Golgi apparatus"/>
    <property type="evidence" value="ECO:0007669"/>
    <property type="project" value="TreeGrafter"/>
</dbReference>
<dbReference type="Pfam" id="PF00654">
    <property type="entry name" value="Voltage_CLC"/>
    <property type="match status" value="1"/>
</dbReference>
<gene>
    <name evidence="11" type="ORF">B0H15DRAFT_838895</name>
</gene>
<keyword evidence="8" id="KW-0129">CBS domain</keyword>
<keyword evidence="3 9" id="KW-0812">Transmembrane</keyword>
<feature type="transmembrane region" description="Helical" evidence="9">
    <location>
        <begin position="72"/>
        <end position="94"/>
    </location>
</feature>
<dbReference type="CDD" id="cd03684">
    <property type="entry name" value="ClC_3_like"/>
    <property type="match status" value="1"/>
</dbReference>
<evidence type="ECO:0000256" key="4">
    <source>
        <dbReference type="ARBA" id="ARBA00022989"/>
    </source>
</evidence>
<feature type="transmembrane region" description="Helical" evidence="9">
    <location>
        <begin position="251"/>
        <end position="275"/>
    </location>
</feature>
<dbReference type="GO" id="GO:0005886">
    <property type="term" value="C:plasma membrane"/>
    <property type="evidence" value="ECO:0007669"/>
    <property type="project" value="TreeGrafter"/>
</dbReference>
<dbReference type="InterPro" id="IPR001807">
    <property type="entry name" value="ClC"/>
</dbReference>
<dbReference type="Proteomes" id="UP001222325">
    <property type="component" value="Unassembled WGS sequence"/>
</dbReference>
<comment type="similarity">
    <text evidence="9">Belongs to the chloride channel (TC 2.A.49) family.</text>
</comment>
<dbReference type="PROSITE" id="PS51371">
    <property type="entry name" value="CBS"/>
    <property type="match status" value="1"/>
</dbReference>
<keyword evidence="2 9" id="KW-0813">Transport</keyword>
<keyword evidence="5 9" id="KW-0406">Ion transport</keyword>
<name>A0AAD6U5L3_9AGAR</name>
<proteinExistence type="inferred from homology"/>
<sequence>MPRPDPAEVFELTEAGQVTSPTQQTHFASRYVDGSTIDWLREEAAERERTHVQRSQYGVRGLLLPWFDAVQMWLVVILTGVGIGLTGGWLDVLVKWLGDLREGRCSYGFFYNQVACCSGVTPGEACLEWRTWSEFLGVRVILAQSLLHSFVYVSLAVAFAGSAAVLVKSYAPYAFHTGIPEIKAILGGYVLTSFLTPWTLLIKALGLALAVASGLSLGKEGPLVHVSCCMAYLLSRFFKQFRNSEAQQRKLLAAAAAAGVSVAFGSPLGGVLFGLEELDTFANESEVMWRGFVASAVAAVSLQWVNPFGTSKLVLFQVTNGSDTWRAFELIPWVGLGVFGGVLGSLLIKLNVEAALYRRNNALHEWPVLEVVGASAITAAISYLIVFSRVQASELVANLFQECDPTKIDYHGLCNPSAMWENVFLLILTAALKVLLTAWTFGMMVPAGIFLPTIAIGACLGRAVGLLTQGLQRAYPSAWIFLSCPPDPSVRCVSPGFYAVIGASAMLGGVTRMTISLVIILFELTGALSHVLPIMISVMISKWVGDAIGKDGGIYAVWIAMRGYPWLPPVDFHDKGETGAQLMRPVERLVVIEDDRETVADLAGMLNDHDFHGFPVVHRHEFLGFITRDKLRLAITPLLAEDATSGRPRRCVFSQRSPCNPEEAVDLTGLLEEAVLHLRQEVPKELVVSMFQKLNLRQIIFTSGGKLRGMVTKTDVVALLTCNFPHTGALPSGPRRAWE</sequence>
<dbReference type="GO" id="GO:0005769">
    <property type="term" value="C:early endosome"/>
    <property type="evidence" value="ECO:0007669"/>
    <property type="project" value="TreeGrafter"/>
</dbReference>
<keyword evidence="7 9" id="KW-0868">Chloride</keyword>
<dbReference type="InterPro" id="IPR000644">
    <property type="entry name" value="CBS_dom"/>
</dbReference>
<comment type="subcellular location">
    <subcellularLocation>
        <location evidence="1 9">Membrane</location>
        <topology evidence="1 9">Multi-pass membrane protein</topology>
    </subcellularLocation>
</comment>
<accession>A0AAD6U5L3</accession>
<dbReference type="SMART" id="SM00116">
    <property type="entry name" value="CBS"/>
    <property type="match status" value="2"/>
</dbReference>
<dbReference type="Pfam" id="PF00571">
    <property type="entry name" value="CBS"/>
    <property type="match status" value="1"/>
</dbReference>
<reference evidence="11" key="1">
    <citation type="submission" date="2023-03" db="EMBL/GenBank/DDBJ databases">
        <title>Massive genome expansion in bonnet fungi (Mycena s.s.) driven by repeated elements and novel gene families across ecological guilds.</title>
        <authorList>
            <consortium name="Lawrence Berkeley National Laboratory"/>
            <person name="Harder C.B."/>
            <person name="Miyauchi S."/>
            <person name="Viragh M."/>
            <person name="Kuo A."/>
            <person name="Thoen E."/>
            <person name="Andreopoulos B."/>
            <person name="Lu D."/>
            <person name="Skrede I."/>
            <person name="Drula E."/>
            <person name="Henrissat B."/>
            <person name="Morin E."/>
            <person name="Kohler A."/>
            <person name="Barry K."/>
            <person name="LaButti K."/>
            <person name="Morin E."/>
            <person name="Salamov A."/>
            <person name="Lipzen A."/>
            <person name="Mereny Z."/>
            <person name="Hegedus B."/>
            <person name="Baldrian P."/>
            <person name="Stursova M."/>
            <person name="Weitz H."/>
            <person name="Taylor A."/>
            <person name="Grigoriev I.V."/>
            <person name="Nagy L.G."/>
            <person name="Martin F."/>
            <person name="Kauserud H."/>
        </authorList>
    </citation>
    <scope>NUCLEOTIDE SEQUENCE</scope>
    <source>
        <strain evidence="11">CBHHK173m</strain>
    </source>
</reference>
<dbReference type="SUPFAM" id="SSF54631">
    <property type="entry name" value="CBS-domain pair"/>
    <property type="match status" value="1"/>
</dbReference>
<dbReference type="InterPro" id="IPR014743">
    <property type="entry name" value="Cl-channel_core"/>
</dbReference>
<organism evidence="11 12">
    <name type="scientific">Mycena belliarum</name>
    <dbReference type="NCBI Taxonomy" id="1033014"/>
    <lineage>
        <taxon>Eukaryota</taxon>
        <taxon>Fungi</taxon>
        <taxon>Dikarya</taxon>
        <taxon>Basidiomycota</taxon>
        <taxon>Agaricomycotina</taxon>
        <taxon>Agaricomycetes</taxon>
        <taxon>Agaricomycetidae</taxon>
        <taxon>Agaricales</taxon>
        <taxon>Marasmiineae</taxon>
        <taxon>Mycenaceae</taxon>
        <taxon>Mycena</taxon>
    </lineage>
</organism>
<dbReference type="Gene3D" id="1.10.3080.10">
    <property type="entry name" value="Clc chloride channel"/>
    <property type="match status" value="1"/>
</dbReference>
<evidence type="ECO:0000256" key="6">
    <source>
        <dbReference type="ARBA" id="ARBA00023136"/>
    </source>
</evidence>
<feature type="transmembrane region" description="Helical" evidence="9">
    <location>
        <begin position="146"/>
        <end position="167"/>
    </location>
</feature>
<dbReference type="PANTHER" id="PTHR45711">
    <property type="entry name" value="CHLORIDE CHANNEL PROTEIN"/>
    <property type="match status" value="1"/>
</dbReference>
<feature type="transmembrane region" description="Helical" evidence="9">
    <location>
        <begin position="447"/>
        <end position="468"/>
    </location>
</feature>
<dbReference type="Gene3D" id="3.10.580.10">
    <property type="entry name" value="CBS-domain"/>
    <property type="match status" value="1"/>
</dbReference>
<evidence type="ECO:0000256" key="2">
    <source>
        <dbReference type="ARBA" id="ARBA00022448"/>
    </source>
</evidence>
<feature type="transmembrane region" description="Helical" evidence="9">
    <location>
        <begin position="489"/>
        <end position="509"/>
    </location>
</feature>
<feature type="transmembrane region" description="Helical" evidence="9">
    <location>
        <begin position="368"/>
        <end position="386"/>
    </location>
</feature>
<feature type="transmembrane region" description="Helical" evidence="9">
    <location>
        <begin position="327"/>
        <end position="348"/>
    </location>
</feature>
<protein>
    <recommendedName>
        <fullName evidence="9">Chloride channel protein</fullName>
    </recommendedName>
</protein>
<feature type="transmembrane region" description="Helical" evidence="9">
    <location>
        <begin position="423"/>
        <end position="441"/>
    </location>
</feature>
<evidence type="ECO:0000256" key="9">
    <source>
        <dbReference type="RuleBase" id="RU361221"/>
    </source>
</evidence>
<dbReference type="InterPro" id="IPR046342">
    <property type="entry name" value="CBS_dom_sf"/>
</dbReference>
<comment type="caution">
    <text evidence="11">The sequence shown here is derived from an EMBL/GenBank/DDBJ whole genome shotgun (WGS) entry which is preliminary data.</text>
</comment>
<feature type="transmembrane region" description="Helical" evidence="9">
    <location>
        <begin position="198"/>
        <end position="217"/>
    </location>
</feature>
<evidence type="ECO:0000256" key="8">
    <source>
        <dbReference type="PROSITE-ProRule" id="PRU00703"/>
    </source>
</evidence>
<evidence type="ECO:0000313" key="11">
    <source>
        <dbReference type="EMBL" id="KAJ7089712.1"/>
    </source>
</evidence>